<accession>A0AAD9N9M3</accession>
<dbReference type="Proteomes" id="UP001209878">
    <property type="component" value="Unassembled WGS sequence"/>
</dbReference>
<name>A0AAD9N9M3_RIDPI</name>
<evidence type="ECO:0000313" key="2">
    <source>
        <dbReference type="EMBL" id="KAK2160121.1"/>
    </source>
</evidence>
<feature type="compositionally biased region" description="Basic and acidic residues" evidence="1">
    <location>
        <begin position="225"/>
        <end position="237"/>
    </location>
</feature>
<feature type="compositionally biased region" description="Basic and acidic residues" evidence="1">
    <location>
        <begin position="601"/>
        <end position="616"/>
    </location>
</feature>
<evidence type="ECO:0000313" key="3">
    <source>
        <dbReference type="Proteomes" id="UP001209878"/>
    </source>
</evidence>
<feature type="region of interest" description="Disordered" evidence="1">
    <location>
        <begin position="165"/>
        <end position="254"/>
    </location>
</feature>
<feature type="region of interest" description="Disordered" evidence="1">
    <location>
        <begin position="329"/>
        <end position="386"/>
    </location>
</feature>
<dbReference type="EMBL" id="JAODUO010001668">
    <property type="protein sequence ID" value="KAK2160121.1"/>
    <property type="molecule type" value="Genomic_DNA"/>
</dbReference>
<proteinExistence type="predicted"/>
<feature type="region of interest" description="Disordered" evidence="1">
    <location>
        <begin position="599"/>
        <end position="621"/>
    </location>
</feature>
<comment type="caution">
    <text evidence="2">The sequence shown here is derived from an EMBL/GenBank/DDBJ whole genome shotgun (WGS) entry which is preliminary data.</text>
</comment>
<organism evidence="2 3">
    <name type="scientific">Ridgeia piscesae</name>
    <name type="common">Tubeworm</name>
    <dbReference type="NCBI Taxonomy" id="27915"/>
    <lineage>
        <taxon>Eukaryota</taxon>
        <taxon>Metazoa</taxon>
        <taxon>Spiralia</taxon>
        <taxon>Lophotrochozoa</taxon>
        <taxon>Annelida</taxon>
        <taxon>Polychaeta</taxon>
        <taxon>Sedentaria</taxon>
        <taxon>Canalipalpata</taxon>
        <taxon>Sabellida</taxon>
        <taxon>Siboglinidae</taxon>
        <taxon>Ridgeia</taxon>
    </lineage>
</organism>
<sequence length="672" mass="74131">MPDIESPSSSPDQTLPCEDGKTPLKLKVVWSKKDGKNERQGGEGEEEKAVMLRRRLELVESNKENVSFHIDHNANLQPQPVIQPLWQPAGWLMRPNHGAVLEHFLQRSFSQKSIQSEHKSTDASAISTRDGELSGREHQHGVGHDVVETLGMSSAALGIMDEHHSDQSNDYLSGNSVGKEGSEVPHLRCASPEGEGSGSWNTDLDPNDICHMEDDSDTPQGAGGDKSEESETARDRGGPMSSGSSKKQLLHRRSNWHRSTNFTIQVEPEELMAGERLHPLSASMVEQEGVRRVPPLHGDDSQLPSFEMEVHSSDEDVVDESLPVFKRETSKGSLVRTGSGQSDSSGFIELDEESETTASFARDSSKDSVMESHTGSSDSSCTVCGSVDRDMQSSLEHDGHSPPEHDAVECNRCSSQDSEPLRYIASSLYVQNLDSVNTTDVVTMATSDPHYNATCSNVINNTEPQQVTSHDGHMNVESNDTVSANMPCENNWAEVSKTSKYQLPPCCQTQSETHVSDKSLMTSVMYTQSSCDEWKVKPVPSTTDTVSSWRPVEMDSVEDHKLTPHPTCGPEAETVMQLHDVGSSANVHGQDILKASANQEEDAKHEQGQHRAHEARQAQQQHLVDEVKQVQQALLRYKSSLQVLESRSTEVVSICISEQFRWVKHHYLLDGT</sequence>
<reference evidence="2" key="1">
    <citation type="journal article" date="2023" name="Mol. Biol. Evol.">
        <title>Third-Generation Sequencing Reveals the Adaptive Role of the Epigenome in Three Deep-Sea Polychaetes.</title>
        <authorList>
            <person name="Perez M."/>
            <person name="Aroh O."/>
            <person name="Sun Y."/>
            <person name="Lan Y."/>
            <person name="Juniper S.K."/>
            <person name="Young C.R."/>
            <person name="Angers B."/>
            <person name="Qian P.Y."/>
        </authorList>
    </citation>
    <scope>NUCLEOTIDE SEQUENCE</scope>
    <source>
        <strain evidence="2">R07B-5</strain>
    </source>
</reference>
<keyword evidence="3" id="KW-1185">Reference proteome</keyword>
<gene>
    <name evidence="2" type="ORF">NP493_1669g00001</name>
</gene>
<protein>
    <submittedName>
        <fullName evidence="2">Uncharacterized protein</fullName>
    </submittedName>
</protein>
<dbReference type="AlphaFoldDB" id="A0AAD9N9M3"/>
<feature type="compositionally biased region" description="Polar residues" evidence="1">
    <location>
        <begin position="371"/>
        <end position="383"/>
    </location>
</feature>
<evidence type="ECO:0000256" key="1">
    <source>
        <dbReference type="SAM" id="MobiDB-lite"/>
    </source>
</evidence>
<feature type="compositionally biased region" description="Polar residues" evidence="1">
    <location>
        <begin position="1"/>
        <end position="13"/>
    </location>
</feature>
<feature type="compositionally biased region" description="Polar residues" evidence="1">
    <location>
        <begin position="336"/>
        <end position="345"/>
    </location>
</feature>
<feature type="region of interest" description="Disordered" evidence="1">
    <location>
        <begin position="1"/>
        <end position="22"/>
    </location>
</feature>